<evidence type="ECO:0000313" key="8">
    <source>
        <dbReference type="Proteomes" id="UP000484842"/>
    </source>
</evidence>
<feature type="transmembrane region" description="Helical" evidence="5">
    <location>
        <begin position="90"/>
        <end position="109"/>
    </location>
</feature>
<evidence type="ECO:0000256" key="1">
    <source>
        <dbReference type="ARBA" id="ARBA00004141"/>
    </source>
</evidence>
<feature type="transmembrane region" description="Helical" evidence="5">
    <location>
        <begin position="58"/>
        <end position="78"/>
    </location>
</feature>
<feature type="transmembrane region" description="Helical" evidence="5">
    <location>
        <begin position="205"/>
        <end position="229"/>
    </location>
</feature>
<keyword evidence="3 5" id="KW-1133">Transmembrane helix</keyword>
<feature type="transmembrane region" description="Helical" evidence="5">
    <location>
        <begin position="25"/>
        <end position="46"/>
    </location>
</feature>
<organism evidence="7 8">
    <name type="scientific">Deinococcus terrestris</name>
    <dbReference type="NCBI Taxonomy" id="2651870"/>
    <lineage>
        <taxon>Bacteria</taxon>
        <taxon>Thermotogati</taxon>
        <taxon>Deinococcota</taxon>
        <taxon>Deinococci</taxon>
        <taxon>Deinococcales</taxon>
        <taxon>Deinococcaceae</taxon>
        <taxon>Deinococcus</taxon>
    </lineage>
</organism>
<sequence length="422" mass="45435">MALLVGPYLLAQCFALPLVAFGPVWAVWPTLPDLLLLLIISVSLLYRSPVQTEAQRRVLFVLVLGTGLSVLALGLLVVFRDPTLPAQLSFGVFGVYKLIQITLLFAAISRLPISTQRLTRWGHWALAGLLIMSGTIIWSFFSPAISNALGEFLPRGRPASGPWEAYYLHQDPGLGMVGYNHGFVAAQLVTLYSLTIMLRGRSSALLAGLMLIACFLTGSRAGLAGALLTLALEYRRMPIRAAVWLLCSSVAAWLLLPILHLDSSFQALIERQSTLVEASDPNNLSGRDSIWQTFAAALLRDPLRLLIGSGFGSAIALGGNAHMNALQILFELGLAGLSVYTLLFVRLVGGLWRSPFGCPALYLLAGLALTTLSQETFYPNPAFSGFLPLLAVLIALSLRRSEAVTLMGEPSVGGQTSPRPNP</sequence>
<feature type="transmembrane region" description="Helical" evidence="5">
    <location>
        <begin position="328"/>
        <end position="349"/>
    </location>
</feature>
<evidence type="ECO:0000313" key="7">
    <source>
        <dbReference type="EMBL" id="MPY68379.1"/>
    </source>
</evidence>
<evidence type="ECO:0000256" key="5">
    <source>
        <dbReference type="SAM" id="Phobius"/>
    </source>
</evidence>
<keyword evidence="2 5" id="KW-0812">Transmembrane</keyword>
<dbReference type="RefSeq" id="WP_152872655.1">
    <property type="nucleotide sequence ID" value="NZ_WBSL01000024.1"/>
</dbReference>
<evidence type="ECO:0000259" key="6">
    <source>
        <dbReference type="Pfam" id="PF04932"/>
    </source>
</evidence>
<feature type="transmembrane region" description="Helical" evidence="5">
    <location>
        <begin position="241"/>
        <end position="261"/>
    </location>
</feature>
<gene>
    <name evidence="7" type="ORF">F8S09_17135</name>
</gene>
<dbReference type="InterPro" id="IPR051533">
    <property type="entry name" value="WaaL-like"/>
</dbReference>
<reference evidence="7 8" key="1">
    <citation type="submission" date="2019-10" db="EMBL/GenBank/DDBJ databases">
        <title>Deinococcus sp. isolated from soil.</title>
        <authorList>
            <person name="Li Y."/>
            <person name="Wang J."/>
        </authorList>
    </citation>
    <scope>NUCLEOTIDE SEQUENCE [LARGE SCALE GENOMIC DNA]</scope>
    <source>
        <strain evidence="7 8">SDU3-2</strain>
    </source>
</reference>
<dbReference type="GO" id="GO:0016020">
    <property type="term" value="C:membrane"/>
    <property type="evidence" value="ECO:0007669"/>
    <property type="project" value="UniProtKB-SubCell"/>
</dbReference>
<comment type="subcellular location">
    <subcellularLocation>
        <location evidence="1">Membrane</location>
        <topology evidence="1">Multi-pass membrane protein</topology>
    </subcellularLocation>
</comment>
<comment type="caution">
    <text evidence="7">The sequence shown here is derived from an EMBL/GenBank/DDBJ whole genome shotgun (WGS) entry which is preliminary data.</text>
</comment>
<dbReference type="AlphaFoldDB" id="A0A7X1TTD5"/>
<name>A0A7X1TTD5_9DEIO</name>
<evidence type="ECO:0000256" key="2">
    <source>
        <dbReference type="ARBA" id="ARBA00022692"/>
    </source>
</evidence>
<dbReference type="InterPro" id="IPR007016">
    <property type="entry name" value="O-antigen_ligase-rel_domated"/>
</dbReference>
<protein>
    <recommendedName>
        <fullName evidence="6">O-antigen ligase-related domain-containing protein</fullName>
    </recommendedName>
</protein>
<feature type="transmembrane region" description="Helical" evidence="5">
    <location>
        <begin position="378"/>
        <end position="398"/>
    </location>
</feature>
<dbReference type="PANTHER" id="PTHR37422">
    <property type="entry name" value="TEICHURONIC ACID BIOSYNTHESIS PROTEIN TUAE"/>
    <property type="match status" value="1"/>
</dbReference>
<feature type="domain" description="O-antigen ligase-related" evidence="6">
    <location>
        <begin position="206"/>
        <end position="340"/>
    </location>
</feature>
<evidence type="ECO:0000256" key="3">
    <source>
        <dbReference type="ARBA" id="ARBA00022989"/>
    </source>
</evidence>
<accession>A0A7X1TTD5</accession>
<feature type="transmembrane region" description="Helical" evidence="5">
    <location>
        <begin position="121"/>
        <end position="141"/>
    </location>
</feature>
<dbReference type="EMBL" id="WBSL01000024">
    <property type="protein sequence ID" value="MPY68379.1"/>
    <property type="molecule type" value="Genomic_DNA"/>
</dbReference>
<evidence type="ECO:0000256" key="4">
    <source>
        <dbReference type="ARBA" id="ARBA00023136"/>
    </source>
</evidence>
<dbReference type="PANTHER" id="PTHR37422:SF23">
    <property type="entry name" value="TEICHURONIC ACID BIOSYNTHESIS PROTEIN TUAE"/>
    <property type="match status" value="1"/>
</dbReference>
<feature type="transmembrane region" description="Helical" evidence="5">
    <location>
        <begin position="178"/>
        <end position="198"/>
    </location>
</feature>
<dbReference type="Proteomes" id="UP000484842">
    <property type="component" value="Unassembled WGS sequence"/>
</dbReference>
<keyword evidence="4 5" id="KW-0472">Membrane</keyword>
<proteinExistence type="predicted"/>
<dbReference type="Pfam" id="PF04932">
    <property type="entry name" value="Wzy_C"/>
    <property type="match status" value="1"/>
</dbReference>
<keyword evidence="8" id="KW-1185">Reference proteome</keyword>